<reference evidence="2 3" key="1">
    <citation type="journal article" date="2018" name="Nat. Ecol. Evol.">
        <title>Pezizomycetes genomes reveal the molecular basis of ectomycorrhizal truffle lifestyle.</title>
        <authorList>
            <person name="Murat C."/>
            <person name="Payen T."/>
            <person name="Noel B."/>
            <person name="Kuo A."/>
            <person name="Morin E."/>
            <person name="Chen J."/>
            <person name="Kohler A."/>
            <person name="Krizsan K."/>
            <person name="Balestrini R."/>
            <person name="Da Silva C."/>
            <person name="Montanini B."/>
            <person name="Hainaut M."/>
            <person name="Levati E."/>
            <person name="Barry K.W."/>
            <person name="Belfiori B."/>
            <person name="Cichocki N."/>
            <person name="Clum A."/>
            <person name="Dockter R.B."/>
            <person name="Fauchery L."/>
            <person name="Guy J."/>
            <person name="Iotti M."/>
            <person name="Le Tacon F."/>
            <person name="Lindquist E.A."/>
            <person name="Lipzen A."/>
            <person name="Malagnac F."/>
            <person name="Mello A."/>
            <person name="Molinier V."/>
            <person name="Miyauchi S."/>
            <person name="Poulain J."/>
            <person name="Riccioni C."/>
            <person name="Rubini A."/>
            <person name="Sitrit Y."/>
            <person name="Splivallo R."/>
            <person name="Traeger S."/>
            <person name="Wang M."/>
            <person name="Zifcakova L."/>
            <person name="Wipf D."/>
            <person name="Zambonelli A."/>
            <person name="Paolocci F."/>
            <person name="Nowrousian M."/>
            <person name="Ottonello S."/>
            <person name="Baldrian P."/>
            <person name="Spatafora J.W."/>
            <person name="Henrissat B."/>
            <person name="Nagy L.G."/>
            <person name="Aury J.M."/>
            <person name="Wincker P."/>
            <person name="Grigoriev I.V."/>
            <person name="Bonfante P."/>
            <person name="Martin F.M."/>
        </authorList>
    </citation>
    <scope>NUCLEOTIDE SEQUENCE [LARGE SCALE GENOMIC DNA]</scope>
    <source>
        <strain evidence="2 3">ATCC MYA-4762</strain>
    </source>
</reference>
<keyword evidence="3" id="KW-1185">Reference proteome</keyword>
<protein>
    <submittedName>
        <fullName evidence="2">Uncharacterized protein</fullName>
    </submittedName>
</protein>
<evidence type="ECO:0000256" key="1">
    <source>
        <dbReference type="SAM" id="MobiDB-lite"/>
    </source>
</evidence>
<evidence type="ECO:0000313" key="2">
    <source>
        <dbReference type="EMBL" id="RPB22486.1"/>
    </source>
</evidence>
<gene>
    <name evidence="2" type="ORF">L211DRAFT_850522</name>
</gene>
<dbReference type="OrthoDB" id="10321652at2759"/>
<name>A0A3N4LIB1_9PEZI</name>
<evidence type="ECO:0000313" key="3">
    <source>
        <dbReference type="Proteomes" id="UP000267821"/>
    </source>
</evidence>
<dbReference type="AlphaFoldDB" id="A0A3N4LIB1"/>
<proteinExistence type="predicted"/>
<dbReference type="InParanoid" id="A0A3N4LIB1"/>
<feature type="region of interest" description="Disordered" evidence="1">
    <location>
        <begin position="1"/>
        <end position="27"/>
    </location>
</feature>
<sequence length="243" mass="26210">MYHLPGGQVSTQEHGHVPVPTTLDSPRTTIKRESGVTATSFIPQPASQKPQTIPVTVHTSTEQQIAIMPIQLPPSLPGDVDGTAQFWNFWSGGELTGDVLDACLNWTMGPPITIEARMKLAPGYALCSASQIGGYITPGFSPASTIGSSTPGPKVPQPIGRIVHPLAVGHISEPVIASQRKRRVFRALSRNINSIKTAPLLWEFAASQPSRPSPIDPSCMDIHRGRSIKTAYPRFCNIYTTNI</sequence>
<dbReference type="EMBL" id="ML121551">
    <property type="protein sequence ID" value="RPB22486.1"/>
    <property type="molecule type" value="Genomic_DNA"/>
</dbReference>
<dbReference type="Proteomes" id="UP000267821">
    <property type="component" value="Unassembled WGS sequence"/>
</dbReference>
<accession>A0A3N4LIB1</accession>
<organism evidence="2 3">
    <name type="scientific">Terfezia boudieri ATCC MYA-4762</name>
    <dbReference type="NCBI Taxonomy" id="1051890"/>
    <lineage>
        <taxon>Eukaryota</taxon>
        <taxon>Fungi</taxon>
        <taxon>Dikarya</taxon>
        <taxon>Ascomycota</taxon>
        <taxon>Pezizomycotina</taxon>
        <taxon>Pezizomycetes</taxon>
        <taxon>Pezizales</taxon>
        <taxon>Pezizaceae</taxon>
        <taxon>Terfezia</taxon>
    </lineage>
</organism>